<keyword evidence="29" id="KW-0175">Coiled coil</keyword>
<evidence type="ECO:0000256" key="25">
    <source>
        <dbReference type="ARBA" id="ARBA00082576"/>
    </source>
</evidence>
<dbReference type="Proteomes" id="UP000663882">
    <property type="component" value="Unassembled WGS sequence"/>
</dbReference>
<dbReference type="PROSITE" id="PS51193">
    <property type="entry name" value="HELICASE_ATP_BIND_2"/>
    <property type="match status" value="1"/>
</dbReference>
<comment type="subcellular location">
    <subcellularLocation>
        <location evidence="2">Nucleus</location>
    </subcellularLocation>
</comment>
<dbReference type="OrthoDB" id="272481at2759"/>
<dbReference type="InterPro" id="IPR002464">
    <property type="entry name" value="DNA/RNA_helicase_DEAH_CS"/>
</dbReference>
<dbReference type="SUPFAM" id="SSF52540">
    <property type="entry name" value="P-loop containing nucleoside triphosphate hydrolases"/>
    <property type="match status" value="1"/>
</dbReference>
<evidence type="ECO:0000256" key="28">
    <source>
        <dbReference type="RuleBase" id="RU003833"/>
    </source>
</evidence>
<dbReference type="PANTHER" id="PTHR11472:SF1">
    <property type="entry name" value="GENERAL TRANSCRIPTION AND DNA REPAIR FACTOR IIH HELICASE SUBUNIT XPD"/>
    <property type="match status" value="1"/>
</dbReference>
<dbReference type="GO" id="GO:0006289">
    <property type="term" value="P:nucleotide-excision repair"/>
    <property type="evidence" value="ECO:0007669"/>
    <property type="project" value="InterPro"/>
</dbReference>
<comment type="catalytic activity">
    <reaction evidence="20">
        <text>ATP + H2O = ADP + phosphate + H(+)</text>
        <dbReference type="Rhea" id="RHEA:13065"/>
        <dbReference type="ChEBI" id="CHEBI:15377"/>
        <dbReference type="ChEBI" id="CHEBI:15378"/>
        <dbReference type="ChEBI" id="CHEBI:30616"/>
        <dbReference type="ChEBI" id="CHEBI:43474"/>
        <dbReference type="ChEBI" id="CHEBI:456216"/>
        <dbReference type="EC" id="5.6.2.3"/>
    </reaction>
</comment>
<comment type="cofactor">
    <cofactor evidence="1">
        <name>[4Fe-4S] cluster</name>
        <dbReference type="ChEBI" id="CHEBI:49883"/>
    </cofactor>
</comment>
<evidence type="ECO:0000256" key="5">
    <source>
        <dbReference type="ARBA" id="ARBA00014344"/>
    </source>
</evidence>
<dbReference type="InterPro" id="IPR006554">
    <property type="entry name" value="Helicase-like_DEXD_c2"/>
</dbReference>
<evidence type="ECO:0000256" key="24">
    <source>
        <dbReference type="ARBA" id="ARBA00081188"/>
    </source>
</evidence>
<dbReference type="PRINTS" id="PR00852">
    <property type="entry name" value="XRODRMPGMNTD"/>
</dbReference>
<evidence type="ECO:0000313" key="33">
    <source>
        <dbReference type="Proteomes" id="UP000663882"/>
    </source>
</evidence>
<evidence type="ECO:0000256" key="19">
    <source>
        <dbReference type="ARBA" id="ARBA00044969"/>
    </source>
</evidence>
<dbReference type="InterPro" id="IPR045028">
    <property type="entry name" value="DinG/Rad3-like"/>
</dbReference>
<evidence type="ECO:0000256" key="26">
    <source>
        <dbReference type="PIRSR" id="PIRSR600407-1"/>
    </source>
</evidence>
<keyword evidence="12 27" id="KW-0067">ATP-binding</keyword>
<gene>
    <name evidence="32" type="ORF">RFH988_LOCUS691</name>
</gene>
<dbReference type="PANTHER" id="PTHR11472">
    <property type="entry name" value="DNA REPAIR DEAD HELICASE RAD3/XP-D SUBFAMILY MEMBER"/>
    <property type="match status" value="1"/>
</dbReference>
<evidence type="ECO:0000256" key="23">
    <source>
        <dbReference type="ARBA" id="ARBA00081072"/>
    </source>
</evidence>
<evidence type="ECO:0000256" key="29">
    <source>
        <dbReference type="SAM" id="Coils"/>
    </source>
</evidence>
<evidence type="ECO:0000256" key="13">
    <source>
        <dbReference type="ARBA" id="ARBA00023004"/>
    </source>
</evidence>
<dbReference type="InterPro" id="IPR006555">
    <property type="entry name" value="ATP-dep_Helicase_C"/>
</dbReference>
<dbReference type="PROSITE" id="PS01238">
    <property type="entry name" value="GDA1_CD39_NTPASE"/>
    <property type="match status" value="1"/>
</dbReference>
<dbReference type="Gene3D" id="3.30.420.150">
    <property type="entry name" value="Exopolyphosphatase. Domain 2"/>
    <property type="match status" value="1"/>
</dbReference>
<evidence type="ECO:0000256" key="12">
    <source>
        <dbReference type="ARBA" id="ARBA00022840"/>
    </source>
</evidence>
<dbReference type="Pfam" id="PF13307">
    <property type="entry name" value="Helicase_C_2"/>
    <property type="match status" value="1"/>
</dbReference>
<feature type="domain" description="Helicase ATP-binding" evidence="31">
    <location>
        <begin position="7"/>
        <end position="285"/>
    </location>
</feature>
<evidence type="ECO:0000256" key="9">
    <source>
        <dbReference type="ARBA" id="ARBA00022763"/>
    </source>
</evidence>
<feature type="coiled-coil region" evidence="29">
    <location>
        <begin position="256"/>
        <end position="295"/>
    </location>
</feature>
<evidence type="ECO:0000313" key="32">
    <source>
        <dbReference type="EMBL" id="CAF0740264.1"/>
    </source>
</evidence>
<proteinExistence type="inferred from homology"/>
<dbReference type="EC" id="5.6.2.3" evidence="19"/>
<keyword evidence="8 27" id="KW-0547">Nucleotide-binding</keyword>
<dbReference type="FunFam" id="3.40.50.300:FF:000381">
    <property type="entry name" value="TFIIH basal transcription factor complex helicase subunit"/>
    <property type="match status" value="1"/>
</dbReference>
<comment type="similarity">
    <text evidence="3">Belongs to the helicase family. RAD3/XPD subfamily.</text>
</comment>
<feature type="transmembrane region" description="Helical" evidence="30">
    <location>
        <begin position="1251"/>
        <end position="1269"/>
    </location>
</feature>
<keyword evidence="7" id="KW-0479">Metal-binding</keyword>
<evidence type="ECO:0000259" key="31">
    <source>
        <dbReference type="PROSITE" id="PS51193"/>
    </source>
</evidence>
<dbReference type="GO" id="GO:0046872">
    <property type="term" value="F:metal ion binding"/>
    <property type="evidence" value="ECO:0007669"/>
    <property type="project" value="UniProtKB-KW"/>
</dbReference>
<name>A0A813NR88_9BILA</name>
<keyword evidence="14" id="KW-0411">Iron-sulfur</keyword>
<evidence type="ECO:0000256" key="30">
    <source>
        <dbReference type="SAM" id="Phobius"/>
    </source>
</evidence>
<keyword evidence="30" id="KW-1133">Transmembrane helix</keyword>
<keyword evidence="15" id="KW-0238">DNA-binding</keyword>
<evidence type="ECO:0000256" key="3">
    <source>
        <dbReference type="ARBA" id="ARBA00009146"/>
    </source>
</evidence>
<reference evidence="32" key="1">
    <citation type="submission" date="2021-02" db="EMBL/GenBank/DDBJ databases">
        <authorList>
            <person name="Nowell W R."/>
        </authorList>
    </citation>
    <scope>NUCLEOTIDE SEQUENCE</scope>
</reference>
<evidence type="ECO:0000256" key="8">
    <source>
        <dbReference type="ARBA" id="ARBA00022741"/>
    </source>
</evidence>
<evidence type="ECO:0000256" key="14">
    <source>
        <dbReference type="ARBA" id="ARBA00023014"/>
    </source>
</evidence>
<dbReference type="InterPro" id="IPR027417">
    <property type="entry name" value="P-loop_NTPase"/>
</dbReference>
<evidence type="ECO:0000256" key="7">
    <source>
        <dbReference type="ARBA" id="ARBA00022723"/>
    </source>
</evidence>
<keyword evidence="11" id="KW-0347">Helicase</keyword>
<evidence type="ECO:0000256" key="18">
    <source>
        <dbReference type="ARBA" id="ARBA00023242"/>
    </source>
</evidence>
<dbReference type="Pfam" id="PF06733">
    <property type="entry name" value="DEAD_2"/>
    <property type="match status" value="1"/>
</dbReference>
<evidence type="ECO:0000256" key="27">
    <source>
        <dbReference type="PIRSR" id="PIRSR600407-2"/>
    </source>
</evidence>
<keyword evidence="13" id="KW-0408">Iron</keyword>
<dbReference type="GO" id="GO:0006366">
    <property type="term" value="P:transcription by RNA polymerase II"/>
    <property type="evidence" value="ECO:0007669"/>
    <property type="project" value="TreeGrafter"/>
</dbReference>
<keyword evidence="9" id="KW-0227">DNA damage</keyword>
<dbReference type="SMART" id="SM00491">
    <property type="entry name" value="HELICc2"/>
    <property type="match status" value="1"/>
</dbReference>
<evidence type="ECO:0000256" key="6">
    <source>
        <dbReference type="ARBA" id="ARBA00022485"/>
    </source>
</evidence>
<keyword evidence="6" id="KW-0004">4Fe-4S</keyword>
<keyword evidence="17" id="KW-0413">Isomerase</keyword>
<dbReference type="InterPro" id="IPR001945">
    <property type="entry name" value="RAD3/XPD"/>
</dbReference>
<protein>
    <recommendedName>
        <fullName evidence="5">General transcription and DNA repair factor IIH helicase subunit XPD</fullName>
        <ecNumber evidence="19">5.6.2.3</ecNumber>
    </recommendedName>
    <alternativeName>
        <fullName evidence="22">CXPD</fullName>
    </alternativeName>
    <alternativeName>
        <fullName evidence="23">DNA 5'-3' helicase XPD</fullName>
    </alternativeName>
    <alternativeName>
        <fullName evidence="21">DNA excision repair protein ERCC-2</fullName>
    </alternativeName>
    <alternativeName>
        <fullName evidence="24">DNA repair protein complementing XP-D cells</fullName>
    </alternativeName>
    <alternativeName>
        <fullName evidence="25">Xeroderma pigmentosum group D-complementing protein</fullName>
    </alternativeName>
</protein>
<dbReference type="Gene3D" id="3.40.50.300">
    <property type="entry name" value="P-loop containing nucleotide triphosphate hydrolases"/>
    <property type="match status" value="2"/>
</dbReference>
<keyword evidence="30" id="KW-0472">Membrane</keyword>
<dbReference type="GO" id="GO:0005524">
    <property type="term" value="F:ATP binding"/>
    <property type="evidence" value="ECO:0007669"/>
    <property type="project" value="UniProtKB-KW"/>
</dbReference>
<dbReference type="GO" id="GO:0016818">
    <property type="term" value="F:hydrolase activity, acting on acid anhydrides, in phosphorus-containing anhydrides"/>
    <property type="evidence" value="ECO:0007669"/>
    <property type="project" value="InterPro"/>
</dbReference>
<dbReference type="Gene3D" id="3.30.420.40">
    <property type="match status" value="1"/>
</dbReference>
<comment type="caution">
    <text evidence="32">The sequence shown here is derived from an EMBL/GenBank/DDBJ whole genome shotgun (WGS) entry which is preliminary data.</text>
</comment>
<comment type="similarity">
    <text evidence="4 28">Belongs to the GDA1/CD39 NTPase family.</text>
</comment>
<evidence type="ECO:0000256" key="21">
    <source>
        <dbReference type="ARBA" id="ARBA00078828"/>
    </source>
</evidence>
<keyword evidence="16" id="KW-0234">DNA repair</keyword>
<evidence type="ECO:0000256" key="10">
    <source>
        <dbReference type="ARBA" id="ARBA00022801"/>
    </source>
</evidence>
<dbReference type="GO" id="GO:0045951">
    <property type="term" value="P:positive regulation of mitotic recombination"/>
    <property type="evidence" value="ECO:0007669"/>
    <property type="project" value="TreeGrafter"/>
</dbReference>
<dbReference type="GO" id="GO:0035315">
    <property type="term" value="P:hair cell differentiation"/>
    <property type="evidence" value="ECO:0007669"/>
    <property type="project" value="UniProtKB-ARBA"/>
</dbReference>
<evidence type="ECO:0000256" key="22">
    <source>
        <dbReference type="ARBA" id="ARBA00079246"/>
    </source>
</evidence>
<keyword evidence="30" id="KW-0812">Transmembrane</keyword>
<evidence type="ECO:0000256" key="20">
    <source>
        <dbReference type="ARBA" id="ARBA00048954"/>
    </source>
</evidence>
<evidence type="ECO:0000256" key="4">
    <source>
        <dbReference type="ARBA" id="ARBA00009283"/>
    </source>
</evidence>
<dbReference type="SMART" id="SM00488">
    <property type="entry name" value="DEXDc2"/>
    <property type="match status" value="1"/>
</dbReference>
<dbReference type="EMBL" id="CAJNOO010000012">
    <property type="protein sequence ID" value="CAF0740264.1"/>
    <property type="molecule type" value="Genomic_DNA"/>
</dbReference>
<dbReference type="PROSITE" id="PS00690">
    <property type="entry name" value="DEAH_ATP_HELICASE"/>
    <property type="match status" value="1"/>
</dbReference>
<dbReference type="Pfam" id="PF01150">
    <property type="entry name" value="GDA1_CD39"/>
    <property type="match status" value="1"/>
</dbReference>
<dbReference type="InterPro" id="IPR014013">
    <property type="entry name" value="Helic_SF1/SF2_ATP-bd_DinG/Rad3"/>
</dbReference>
<keyword evidence="10 28" id="KW-0378">Hydrolase</keyword>
<dbReference type="InterPro" id="IPR013020">
    <property type="entry name" value="Rad3/Chl1-like"/>
</dbReference>
<dbReference type="InterPro" id="IPR010614">
    <property type="entry name" value="RAD3-like_helicase_DEAD"/>
</dbReference>
<accession>A0A813NR88</accession>
<evidence type="ECO:0000256" key="17">
    <source>
        <dbReference type="ARBA" id="ARBA00023235"/>
    </source>
</evidence>
<dbReference type="GO" id="GO:0005634">
    <property type="term" value="C:nucleus"/>
    <property type="evidence" value="ECO:0007669"/>
    <property type="project" value="UniProtKB-SubCell"/>
</dbReference>
<dbReference type="CDD" id="cd18788">
    <property type="entry name" value="SF2_C_XPD"/>
    <property type="match status" value="1"/>
</dbReference>
<evidence type="ECO:0000256" key="2">
    <source>
        <dbReference type="ARBA" id="ARBA00004123"/>
    </source>
</evidence>
<organism evidence="32 33">
    <name type="scientific">Rotaria sordida</name>
    <dbReference type="NCBI Taxonomy" id="392033"/>
    <lineage>
        <taxon>Eukaryota</taxon>
        <taxon>Metazoa</taxon>
        <taxon>Spiralia</taxon>
        <taxon>Gnathifera</taxon>
        <taxon>Rotifera</taxon>
        <taxon>Eurotatoria</taxon>
        <taxon>Bdelloidea</taxon>
        <taxon>Philodinida</taxon>
        <taxon>Philodinidae</taxon>
        <taxon>Rotaria</taxon>
    </lineage>
</organism>
<feature type="binding site" evidence="27">
    <location>
        <begin position="975"/>
        <end position="979"/>
    </location>
    <ligand>
        <name>ATP</name>
        <dbReference type="ChEBI" id="CHEBI:30616"/>
    </ligand>
</feature>
<dbReference type="GO" id="GO:0003684">
    <property type="term" value="F:damaged DNA binding"/>
    <property type="evidence" value="ECO:0007669"/>
    <property type="project" value="TreeGrafter"/>
</dbReference>
<dbReference type="FunFam" id="3.40.50.300:FF:000135">
    <property type="entry name" value="DNA repair helicase RAD3, putative"/>
    <property type="match status" value="1"/>
</dbReference>
<evidence type="ECO:0000256" key="16">
    <source>
        <dbReference type="ARBA" id="ARBA00023204"/>
    </source>
</evidence>
<dbReference type="NCBIfam" id="TIGR00604">
    <property type="entry name" value="rad3"/>
    <property type="match status" value="1"/>
</dbReference>
<dbReference type="GO" id="GO:0051539">
    <property type="term" value="F:4 iron, 4 sulfur cluster binding"/>
    <property type="evidence" value="ECO:0007669"/>
    <property type="project" value="UniProtKB-KW"/>
</dbReference>
<dbReference type="FunFam" id="3.40.50.300:FF:000128">
    <property type="entry name" value="Putative DNA repair helicase RAD3"/>
    <property type="match status" value="1"/>
</dbReference>
<evidence type="ECO:0000256" key="11">
    <source>
        <dbReference type="ARBA" id="ARBA00022806"/>
    </source>
</evidence>
<dbReference type="Pfam" id="PF06777">
    <property type="entry name" value="HBB"/>
    <property type="match status" value="1"/>
</dbReference>
<evidence type="ECO:0000256" key="15">
    <source>
        <dbReference type="ARBA" id="ARBA00023125"/>
    </source>
</evidence>
<feature type="active site" description="Proton acceptor" evidence="26">
    <location>
        <position position="930"/>
    </location>
</feature>
<keyword evidence="18" id="KW-0539">Nucleus</keyword>
<evidence type="ECO:0000256" key="1">
    <source>
        <dbReference type="ARBA" id="ARBA00001966"/>
    </source>
</evidence>
<dbReference type="InterPro" id="IPR010643">
    <property type="entry name" value="HBB"/>
</dbReference>
<dbReference type="GO" id="GO:0043139">
    <property type="term" value="F:5'-3' DNA helicase activity"/>
    <property type="evidence" value="ECO:0007669"/>
    <property type="project" value="UniProtKB-EC"/>
</dbReference>
<sequence length="1307" mass="150606">MKLNIDGLLVYMPYDFIYPEQYKYMHELKRGLDHKGHCVLEMPSGTGKTITLLSLIIAYMKRYPDQYNKLIYCSRTVPEIEKVMSEMKRLISYYEKELNEKQKFIGIAMSSRKNLCIHPEVSQLRLGKEVDSACMNLTASYIREQSKQDRSIKTCSYYEQYDKNGREESIPYGVYNLEDMKLYGKAKHWCPYFLARYILTHANVIVYSYHYLLDPKIAEIISKELPKTSIIVFDEAHNIDNVCIDSMSITLTRKILERAQANVENLKIFVQNQKQKDASRLKNEYENLVKGLREQAIQRETDVILTNPILPEHVLQENIPGNIRQAEHFLIFIKRFLEYIKTRMNIQHVVKESPPSFLKDLQVRVCIERKPLRFCSERLRSLLRTLETRDIHMYQPLMLLCNFATIISTYTKGFTLIIEPFFDSKSTVYNPVLHFTCLDSSIAIKPVFDRFQSVIITSGTLSPIDMYPKILSFTPAIMETFTMTLTRPCILPMIVTRGNDQIAITSKFELREDQSVIRNYGILLIEMCTHVPDGIVCFFTSYIYMEHVVATWYDLGIIGQIQKYKLLFIETPDSVETSLALYNYQKACDNGRGAVLLSVARGKVSEGVDFDNHLGRCVIMFGIPYVYTQSRILQARLDYLRENFHIRENDFLTFDAMRHAAQCVGRVLRGKSDYGIMIFADKRFLRSDKRQKIPKWIQEYLTDSLANLSIEECVQIVKKWLKDMAQPLKQEDQLGISLLTEEDLLSNEVLKSLEQSSSNANSTTLTTTKTADLIRNSGNAGVYVPEKLANERPDLHYGIVIDCGSSGSRLYIYIWPEHSGKLNELLQIKQLLDKDGVPVVKKIEPGLSSMAKTPMNATEYLKSLLDFAANTIPSVKHADTPLYILATAGLRFLTPDQQKQLLEDLFNDIVRDYQFLIEKTHIQVISGQLEGIYSWIAINYVLGRFQNINNTESESVTNDISKRRPTTVGVLDMGGASAQIAFEVSKATPVIGEEIAEFSLGYDEHQEALKYKIYVTTFLGYGANKAFEKYIDRIISIALNSSTSNSPYIRIDDADCLPRGYSTNYTRNNKTIIMTGEGDFTNCAKHLVTLLNLNTKCLKNPCSLNGVHQPQINYDSQDFYGFSEFWYTMQDVLKIGGPYARLTFLNASTKYCNANWKDIRQWYDEKSYPNINLDRLILQCFKSAWLYAFLHDGLKFPLNYQRLRSASLVNKNDVQWTLGAILYRTRFFPLKAINRMKKIMFNHESYINSRSIFILICTTLTVFLFILVAQKTRSFMSRRKSYHSSSNAVNYRYRLLTSSAVDEQPLP</sequence>
<dbReference type="InterPro" id="IPR000407">
    <property type="entry name" value="GDA1_CD39_NTPase"/>
</dbReference>